<dbReference type="EMBL" id="LJIJ01000015">
    <property type="protein sequence ID" value="ODN05831.1"/>
    <property type="molecule type" value="Genomic_DNA"/>
</dbReference>
<dbReference type="GO" id="GO:0005385">
    <property type="term" value="F:zinc ion transmembrane transporter activity"/>
    <property type="evidence" value="ECO:0007669"/>
    <property type="project" value="TreeGrafter"/>
</dbReference>
<sequence length="390" mass="42831">MNQIKLPPSSTSKMELLSVKLIVLVLMGAVRIVCGMLPLAIVKIIKRRWSKTADRRLKKCISVLVFFGGGVMLATCFLHMMPEVEASFNEALPSVHLPVPQVIFVMGFFLVYMMEDIVHAMIHKRKRAKRLRKKKEGKNTPAENGGRMEKSGELGSPGTDIGGAHRYNNNDSIAIIGKDGSYLNGGLCYANNYPDHYRKQQLTTSEVTARETKDIFDKNVVRKCDDIPGLPKSRIISTTNITPKRNGATGNGGRVVASGLGVEKFSHLPVTFIDGDEELDQTIGAEIRNLLIVIAISFHGIFEGMAIGLQDTAEDVWYMFFAVSLHECTILFCIGIELISNKTKVLRMVLYVLIVSLVSPIGIAIGIIITERSFGNSSAQALVVGCFQAS</sequence>
<dbReference type="PANTHER" id="PTHR11040:SF203">
    <property type="entry name" value="FI18611P1-RELATED"/>
    <property type="match status" value="1"/>
</dbReference>
<evidence type="ECO:0000256" key="3">
    <source>
        <dbReference type="ARBA" id="ARBA00022989"/>
    </source>
</evidence>
<evidence type="ECO:0000256" key="2">
    <source>
        <dbReference type="ARBA" id="ARBA00022692"/>
    </source>
</evidence>
<comment type="subcellular location">
    <subcellularLocation>
        <location evidence="1">Membrane</location>
        <topology evidence="1">Multi-pass membrane protein</topology>
    </subcellularLocation>
</comment>
<dbReference type="Pfam" id="PF02535">
    <property type="entry name" value="Zip"/>
    <property type="match status" value="1"/>
</dbReference>
<feature type="transmembrane region" description="Helical" evidence="6">
    <location>
        <begin position="63"/>
        <end position="82"/>
    </location>
</feature>
<keyword evidence="8" id="KW-1185">Reference proteome</keyword>
<reference evidence="7 8" key="1">
    <citation type="journal article" date="2016" name="Genome Biol. Evol.">
        <title>Gene Family Evolution Reflects Adaptation to Soil Environmental Stressors in the Genome of the Collembolan Orchesella cincta.</title>
        <authorList>
            <person name="Faddeeva-Vakhrusheva A."/>
            <person name="Derks M.F."/>
            <person name="Anvar S.Y."/>
            <person name="Agamennone V."/>
            <person name="Suring W."/>
            <person name="Smit S."/>
            <person name="van Straalen N.M."/>
            <person name="Roelofs D."/>
        </authorList>
    </citation>
    <scope>NUCLEOTIDE SEQUENCE [LARGE SCALE GENOMIC DNA]</scope>
    <source>
        <tissue evidence="7">Mixed pool</tissue>
    </source>
</reference>
<dbReference type="STRING" id="48709.A0A1D2NKR5"/>
<gene>
    <name evidence="7" type="ORF">Ocin01_00838</name>
</gene>
<keyword evidence="2 6" id="KW-0812">Transmembrane</keyword>
<feature type="transmembrane region" description="Helical" evidence="6">
    <location>
        <begin position="348"/>
        <end position="369"/>
    </location>
</feature>
<name>A0A1D2NKR5_ORCCI</name>
<dbReference type="InterPro" id="IPR003689">
    <property type="entry name" value="ZIP"/>
</dbReference>
<dbReference type="OMA" id="CAHHEAT"/>
<dbReference type="GO" id="GO:0005886">
    <property type="term" value="C:plasma membrane"/>
    <property type="evidence" value="ECO:0007669"/>
    <property type="project" value="TreeGrafter"/>
</dbReference>
<feature type="transmembrane region" description="Helical" evidence="6">
    <location>
        <begin position="316"/>
        <end position="336"/>
    </location>
</feature>
<dbReference type="PANTHER" id="PTHR11040">
    <property type="entry name" value="ZINC/IRON TRANSPORTER"/>
    <property type="match status" value="1"/>
</dbReference>
<feature type="transmembrane region" description="Helical" evidence="6">
    <location>
        <begin position="290"/>
        <end position="310"/>
    </location>
</feature>
<organism evidence="7 8">
    <name type="scientific">Orchesella cincta</name>
    <name type="common">Springtail</name>
    <name type="synonym">Podura cincta</name>
    <dbReference type="NCBI Taxonomy" id="48709"/>
    <lineage>
        <taxon>Eukaryota</taxon>
        <taxon>Metazoa</taxon>
        <taxon>Ecdysozoa</taxon>
        <taxon>Arthropoda</taxon>
        <taxon>Hexapoda</taxon>
        <taxon>Collembola</taxon>
        <taxon>Entomobryomorpha</taxon>
        <taxon>Entomobryoidea</taxon>
        <taxon>Orchesellidae</taxon>
        <taxon>Orchesellinae</taxon>
        <taxon>Orchesella</taxon>
    </lineage>
</organism>
<evidence type="ECO:0000313" key="8">
    <source>
        <dbReference type="Proteomes" id="UP000094527"/>
    </source>
</evidence>
<proteinExistence type="predicted"/>
<keyword evidence="4 6" id="KW-0472">Membrane</keyword>
<feature type="transmembrane region" description="Helical" evidence="6">
    <location>
        <begin position="102"/>
        <end position="122"/>
    </location>
</feature>
<protein>
    <submittedName>
        <fullName evidence="7">Zinc transporter ZIP1</fullName>
    </submittedName>
</protein>
<keyword evidence="3 6" id="KW-1133">Transmembrane helix</keyword>
<evidence type="ECO:0000256" key="6">
    <source>
        <dbReference type="SAM" id="Phobius"/>
    </source>
</evidence>
<evidence type="ECO:0000256" key="5">
    <source>
        <dbReference type="SAM" id="MobiDB-lite"/>
    </source>
</evidence>
<evidence type="ECO:0000256" key="4">
    <source>
        <dbReference type="ARBA" id="ARBA00023136"/>
    </source>
</evidence>
<feature type="transmembrane region" description="Helical" evidence="6">
    <location>
        <begin position="20"/>
        <end position="42"/>
    </location>
</feature>
<dbReference type="OrthoDB" id="448280at2759"/>
<evidence type="ECO:0000313" key="7">
    <source>
        <dbReference type="EMBL" id="ODN05831.1"/>
    </source>
</evidence>
<accession>A0A1D2NKR5</accession>
<dbReference type="Proteomes" id="UP000094527">
    <property type="component" value="Unassembled WGS sequence"/>
</dbReference>
<dbReference type="AlphaFoldDB" id="A0A1D2NKR5"/>
<feature type="region of interest" description="Disordered" evidence="5">
    <location>
        <begin position="129"/>
        <end position="160"/>
    </location>
</feature>
<evidence type="ECO:0000256" key="1">
    <source>
        <dbReference type="ARBA" id="ARBA00004141"/>
    </source>
</evidence>
<comment type="caution">
    <text evidence="7">The sequence shown here is derived from an EMBL/GenBank/DDBJ whole genome shotgun (WGS) entry which is preliminary data.</text>
</comment>